<evidence type="ECO:0000313" key="1">
    <source>
        <dbReference type="EMBL" id="CUP59388.1"/>
    </source>
</evidence>
<reference evidence="1 2" key="1">
    <citation type="submission" date="2015-09" db="EMBL/GenBank/DDBJ databases">
        <authorList>
            <consortium name="Pathogen Informatics"/>
        </authorList>
    </citation>
    <scope>NUCLEOTIDE SEQUENCE [LARGE SCALE GENOMIC DNA]</scope>
    <source>
        <strain evidence="1 2">2789STDY5834885</strain>
    </source>
</reference>
<dbReference type="EMBL" id="CZAL01000012">
    <property type="protein sequence ID" value="CUP59388.1"/>
    <property type="molecule type" value="Genomic_DNA"/>
</dbReference>
<sequence length="422" mass="48720">MMGKRLKEIFGLILINITLVSGSLNAETVYADTQAKIEIEKTEMPLKICVDEENKKTVLQIVAAWKKIYKNNGVELMVIPSGQQASEEKVQEIQNEITMGEGPDVFLAEGPNPTWSEQRAVVFEDPQKEIYQGTFLSLKPYMKYFDIDILEERILSAGMANEEQILLPMTYDYFLYAFTTQDLPENTEISRNWLELARQKEKAIQQIVGQRSGVQFFDTFSEVVDYKKKTLLYSEEQIKKVLDETVALKTRSLALNWKIKDTGVVSLNDLEELGGEKTVHTVFAMPNQESGFTANVTLYAGINKNTKQPLKAVSFLQVLYSEEVLSGKGIELEDRREASNIRFPQGVSIYKKELEKRMRSLSRQDQKQIKTIQEEVKTVRFYSIWDRELNSLLSKYEAQEDEKQKEHVFTETIQKWKEKIQK</sequence>
<organism evidence="1 2">
    <name type="scientific">Fusicatenibacter saccharivorans</name>
    <dbReference type="NCBI Taxonomy" id="1150298"/>
    <lineage>
        <taxon>Bacteria</taxon>
        <taxon>Bacillati</taxon>
        <taxon>Bacillota</taxon>
        <taxon>Clostridia</taxon>
        <taxon>Lachnospirales</taxon>
        <taxon>Lachnospiraceae</taxon>
        <taxon>Fusicatenibacter</taxon>
    </lineage>
</organism>
<dbReference type="SUPFAM" id="SSF53850">
    <property type="entry name" value="Periplasmic binding protein-like II"/>
    <property type="match status" value="1"/>
</dbReference>
<evidence type="ECO:0008006" key="3">
    <source>
        <dbReference type="Google" id="ProtNLM"/>
    </source>
</evidence>
<dbReference type="AlphaFoldDB" id="A0A174PL78"/>
<dbReference type="RefSeq" id="WP_055267228.1">
    <property type="nucleotide sequence ID" value="NZ_CAXSRP010000008.1"/>
</dbReference>
<dbReference type="Gene3D" id="3.40.190.10">
    <property type="entry name" value="Periplasmic binding protein-like II"/>
    <property type="match status" value="1"/>
</dbReference>
<proteinExistence type="predicted"/>
<evidence type="ECO:0000313" key="2">
    <source>
        <dbReference type="Proteomes" id="UP000095709"/>
    </source>
</evidence>
<protein>
    <recommendedName>
        <fullName evidence="3">Maltose-binding periplasmic proteins/domains</fullName>
    </recommendedName>
</protein>
<gene>
    <name evidence="1" type="ORF">ERS852498_02342</name>
</gene>
<accession>A0A174PL78</accession>
<name>A0A174PL78_9FIRM</name>
<dbReference type="Proteomes" id="UP000095709">
    <property type="component" value="Unassembled WGS sequence"/>
</dbReference>